<feature type="transmembrane region" description="Helical" evidence="9">
    <location>
        <begin position="495"/>
        <end position="512"/>
    </location>
</feature>
<feature type="transmembrane region" description="Helical" evidence="9">
    <location>
        <begin position="397"/>
        <end position="423"/>
    </location>
</feature>
<accession>A0ABU0AT60</accession>
<evidence type="ECO:0000313" key="11">
    <source>
        <dbReference type="Proteomes" id="UP001236559"/>
    </source>
</evidence>
<keyword evidence="5 9" id="KW-1133">Transmembrane helix</keyword>
<evidence type="ECO:0000256" key="5">
    <source>
        <dbReference type="ARBA" id="ARBA00022989"/>
    </source>
</evidence>
<feature type="transmembrane region" description="Helical" evidence="9">
    <location>
        <begin position="532"/>
        <end position="561"/>
    </location>
</feature>
<keyword evidence="6" id="KW-0406">Ion transport</keyword>
<dbReference type="RefSeq" id="WP_307494911.1">
    <property type="nucleotide sequence ID" value="NZ_JAUSTN010000002.1"/>
</dbReference>
<dbReference type="PANTHER" id="PTHR11629">
    <property type="entry name" value="VACUOLAR PROTON ATPASES"/>
    <property type="match status" value="1"/>
</dbReference>
<dbReference type="Proteomes" id="UP001236559">
    <property type="component" value="Unassembled WGS sequence"/>
</dbReference>
<keyword evidence="8" id="KW-0175">Coiled coil</keyword>
<dbReference type="EMBL" id="JAUSTN010000002">
    <property type="protein sequence ID" value="MDQ0274457.1"/>
    <property type="molecule type" value="Genomic_DNA"/>
</dbReference>
<feature type="transmembrane region" description="Helical" evidence="9">
    <location>
        <begin position="355"/>
        <end position="385"/>
    </location>
</feature>
<sequence>MKIINLAGDLSEMDQVIAQILKSKMVNIINAQLEIENNAFNYSLENEQNLERTIELSHISSFERDENSEIRSKQAEKLMDFFKIKDLSDYYDKGELLEDTDSFFEDINRDIDEIQKIDGDLKRVRGIKNNYDLFKNVQIDLSDLSNLDFFNVRFGILDKEARFRLKKNYGNILAVIFHTATSDDGEVYLAIYPKEVTNEIDRILKSLNWQDVEILGKSKGTAKEILGELDKQEEDLTKRKKEILEKRDNFLRENKVKIESHIVSMFLKDRIEEVKHFMARSNKYFYMSGWIAERDIPKLKEILTSYKDIVIKERSPEEDNVTPPTKLKNSFFARPFELLIKMYGVPNYKEKDPTFLFAVTYMFLFGAMFGDVGQGLVFFMAGFLIKNKDFGGLLKRLGIASTIFGFLYGSVFGMESIIPAIFMRPFSNINTSLMSAILVGLIFLLISYFVGFINKFNFNDLEEAIFGKEGLAGFIVFLMVINLACGPLLKKTLIPTKIAVIIIVLSLLSMVFKKQILSLITKKPHKIEEGYYIEAVFSLLEGVLSIVSNIISFIRVGAFAINHVGLFLAFETIGKMLNNEGLNILSLVIGNIVIIGLEGLIVFIQSLRLEYYEMFSKFYYGDGYEFIPTTIELEEK</sequence>
<evidence type="ECO:0000256" key="8">
    <source>
        <dbReference type="SAM" id="Coils"/>
    </source>
</evidence>
<comment type="similarity">
    <text evidence="2">Belongs to the V-ATPase 116 kDa subunit family.</text>
</comment>
<evidence type="ECO:0000256" key="4">
    <source>
        <dbReference type="ARBA" id="ARBA00022692"/>
    </source>
</evidence>
<feature type="coiled-coil region" evidence="8">
    <location>
        <begin position="222"/>
        <end position="253"/>
    </location>
</feature>
<evidence type="ECO:0000256" key="7">
    <source>
        <dbReference type="ARBA" id="ARBA00023136"/>
    </source>
</evidence>
<evidence type="ECO:0000256" key="6">
    <source>
        <dbReference type="ARBA" id="ARBA00023065"/>
    </source>
</evidence>
<name>A0ABU0AT60_9FIRM</name>
<evidence type="ECO:0000256" key="9">
    <source>
        <dbReference type="SAM" id="Phobius"/>
    </source>
</evidence>
<keyword evidence="3" id="KW-0813">Transport</keyword>
<reference evidence="10 11" key="1">
    <citation type="submission" date="2023-07" db="EMBL/GenBank/DDBJ databases">
        <title>Genomic Encyclopedia of Type Strains, Phase IV (KMG-IV): sequencing the most valuable type-strain genomes for metagenomic binning, comparative biology and taxonomic classification.</title>
        <authorList>
            <person name="Goeker M."/>
        </authorList>
    </citation>
    <scope>NUCLEOTIDE SEQUENCE [LARGE SCALE GENOMIC DNA]</scope>
    <source>
        <strain evidence="10 11">DSM 22616</strain>
    </source>
</reference>
<feature type="transmembrane region" description="Helical" evidence="9">
    <location>
        <begin position="581"/>
        <end position="604"/>
    </location>
</feature>
<dbReference type="InterPro" id="IPR002490">
    <property type="entry name" value="V-ATPase_116kDa_su"/>
</dbReference>
<feature type="transmembrane region" description="Helical" evidence="9">
    <location>
        <begin position="429"/>
        <end position="450"/>
    </location>
</feature>
<feature type="transmembrane region" description="Helical" evidence="9">
    <location>
        <begin position="471"/>
        <end position="489"/>
    </location>
</feature>
<protein>
    <submittedName>
        <fullName evidence="10">V/A-type H+-transporting ATPase subunit I</fullName>
    </submittedName>
</protein>
<organism evidence="10 11">
    <name type="scientific">Peptoniphilus koenoeneniae</name>
    <dbReference type="NCBI Taxonomy" id="507751"/>
    <lineage>
        <taxon>Bacteria</taxon>
        <taxon>Bacillati</taxon>
        <taxon>Bacillota</taxon>
        <taxon>Tissierellia</taxon>
        <taxon>Tissierellales</taxon>
        <taxon>Peptoniphilaceae</taxon>
        <taxon>Peptoniphilus</taxon>
    </lineage>
</organism>
<evidence type="ECO:0000256" key="2">
    <source>
        <dbReference type="ARBA" id="ARBA00009904"/>
    </source>
</evidence>
<evidence type="ECO:0000256" key="1">
    <source>
        <dbReference type="ARBA" id="ARBA00004141"/>
    </source>
</evidence>
<proteinExistence type="inferred from homology"/>
<keyword evidence="7 9" id="KW-0472">Membrane</keyword>
<comment type="caution">
    <text evidence="10">The sequence shown here is derived from an EMBL/GenBank/DDBJ whole genome shotgun (WGS) entry which is preliminary data.</text>
</comment>
<dbReference type="Pfam" id="PF01496">
    <property type="entry name" value="V_ATPase_I"/>
    <property type="match status" value="2"/>
</dbReference>
<keyword evidence="11" id="KW-1185">Reference proteome</keyword>
<dbReference type="PANTHER" id="PTHR11629:SF63">
    <property type="entry name" value="V-TYPE PROTON ATPASE SUBUNIT A"/>
    <property type="match status" value="1"/>
</dbReference>
<comment type="subcellular location">
    <subcellularLocation>
        <location evidence="1">Membrane</location>
        <topology evidence="1">Multi-pass membrane protein</topology>
    </subcellularLocation>
</comment>
<evidence type="ECO:0000256" key="3">
    <source>
        <dbReference type="ARBA" id="ARBA00022448"/>
    </source>
</evidence>
<keyword evidence="4 9" id="KW-0812">Transmembrane</keyword>
<evidence type="ECO:0000313" key="10">
    <source>
        <dbReference type="EMBL" id="MDQ0274457.1"/>
    </source>
</evidence>
<gene>
    <name evidence="10" type="ORF">J2S72_000465</name>
</gene>